<feature type="region of interest" description="Disordered" evidence="1">
    <location>
        <begin position="19"/>
        <end position="148"/>
    </location>
</feature>
<evidence type="ECO:0000256" key="1">
    <source>
        <dbReference type="SAM" id="MobiDB-lite"/>
    </source>
</evidence>
<dbReference type="NCBIfam" id="TIGR01167">
    <property type="entry name" value="LPXTG_anchor"/>
    <property type="match status" value="1"/>
</dbReference>
<feature type="region of interest" description="Disordered" evidence="1">
    <location>
        <begin position="189"/>
        <end position="236"/>
    </location>
</feature>
<feature type="compositionally biased region" description="Low complexity" evidence="1">
    <location>
        <begin position="216"/>
        <end position="236"/>
    </location>
</feature>
<keyword evidence="2" id="KW-0472">Membrane</keyword>
<keyword evidence="3" id="KW-0732">Signal</keyword>
<proteinExistence type="predicted"/>
<feature type="compositionally biased region" description="Low complexity" evidence="1">
    <location>
        <begin position="104"/>
        <end position="123"/>
    </location>
</feature>
<dbReference type="RefSeq" id="WP_219748410.1">
    <property type="nucleotide sequence ID" value="NZ_JAHXZN010000002.1"/>
</dbReference>
<feature type="compositionally biased region" description="Pro residues" evidence="1">
    <location>
        <begin position="39"/>
        <end position="52"/>
    </location>
</feature>
<feature type="compositionally biased region" description="Low complexity" evidence="1">
    <location>
        <begin position="130"/>
        <end position="142"/>
    </location>
</feature>
<dbReference type="EMBL" id="JAHXZN010000002">
    <property type="protein sequence ID" value="MBW6531002.1"/>
    <property type="molecule type" value="Genomic_DNA"/>
</dbReference>
<reference evidence="4 5" key="1">
    <citation type="submission" date="2021-07" db="EMBL/GenBank/DDBJ databases">
        <title>Sphingomonas sp.</title>
        <authorList>
            <person name="Feng G."/>
            <person name="Li J."/>
            <person name="Pan M."/>
        </authorList>
    </citation>
    <scope>NUCLEOTIDE SEQUENCE [LARGE SCALE GENOMIC DNA]</scope>
    <source>
        <strain evidence="4 5">RRHST34</strain>
    </source>
</reference>
<gene>
    <name evidence="4" type="ORF">KZ820_09680</name>
</gene>
<keyword evidence="2" id="KW-1133">Transmembrane helix</keyword>
<feature type="chain" id="PRO_5046779227" evidence="3">
    <location>
        <begin position="24"/>
        <end position="400"/>
    </location>
</feature>
<sequence>MFTRNLLVLLASLPLAVPGSAQQAKPAPVTTVPPADSAVPPPISWSLPPGPGATPSAPAVVAPVRAAPALRPTPTPTPRATLAPAPRASATPRAAPTPAPRTTPAPAGVAAPVAAPRPSATPANAAPVDTPSTAESPTAAATGIVPVPPPASAPPAPLWRADWLIAGGLVLIGGVALLLWQRRRKDLSGTASGEVAISSPTAESHAHRPPTSAPVSPIAPAPRASLPASPAASPPRARLTVALRPRRGGINLLTATLDVELEIVNTGDASAGTVQVAARLLSAHRDQQAELDALFAEPRVRPAVAPFVLAPGEARVLPLLLTLPRAAIRPIDMGGRAMFVPVAAVDVRYGSGMGEAQIAAAFAVGVARDGAAKLAPFRLDGPARMHETLDARPHGAPVTR</sequence>
<keyword evidence="5" id="KW-1185">Reference proteome</keyword>
<accession>A0ABS7BN08</accession>
<dbReference type="Proteomes" id="UP000759103">
    <property type="component" value="Unassembled WGS sequence"/>
</dbReference>
<evidence type="ECO:0000313" key="5">
    <source>
        <dbReference type="Proteomes" id="UP000759103"/>
    </source>
</evidence>
<evidence type="ECO:0000313" key="4">
    <source>
        <dbReference type="EMBL" id="MBW6531002.1"/>
    </source>
</evidence>
<organism evidence="4 5">
    <name type="scientific">Sphingomonas citri</name>
    <dbReference type="NCBI Taxonomy" id="2862499"/>
    <lineage>
        <taxon>Bacteria</taxon>
        <taxon>Pseudomonadati</taxon>
        <taxon>Pseudomonadota</taxon>
        <taxon>Alphaproteobacteria</taxon>
        <taxon>Sphingomonadales</taxon>
        <taxon>Sphingomonadaceae</taxon>
        <taxon>Sphingomonas</taxon>
    </lineage>
</organism>
<protein>
    <submittedName>
        <fullName evidence="4">LPXTG cell wall anchor domain-containing protein</fullName>
    </submittedName>
</protein>
<evidence type="ECO:0000256" key="2">
    <source>
        <dbReference type="SAM" id="Phobius"/>
    </source>
</evidence>
<feature type="signal peptide" evidence="3">
    <location>
        <begin position="1"/>
        <end position="23"/>
    </location>
</feature>
<evidence type="ECO:0000256" key="3">
    <source>
        <dbReference type="SAM" id="SignalP"/>
    </source>
</evidence>
<feature type="compositionally biased region" description="Low complexity" evidence="1">
    <location>
        <begin position="19"/>
        <end position="38"/>
    </location>
</feature>
<keyword evidence="2" id="KW-0812">Transmembrane</keyword>
<name>A0ABS7BN08_9SPHN</name>
<feature type="transmembrane region" description="Helical" evidence="2">
    <location>
        <begin position="163"/>
        <end position="180"/>
    </location>
</feature>
<feature type="compositionally biased region" description="Low complexity" evidence="1">
    <location>
        <begin position="78"/>
        <end position="94"/>
    </location>
</feature>
<comment type="caution">
    <text evidence="4">The sequence shown here is derived from an EMBL/GenBank/DDBJ whole genome shotgun (WGS) entry which is preliminary data.</text>
</comment>
<feature type="compositionally biased region" description="Low complexity" evidence="1">
    <location>
        <begin position="53"/>
        <end position="70"/>
    </location>
</feature>